<gene>
    <name evidence="2" type="ORF">EDD52_10993</name>
</gene>
<protein>
    <submittedName>
        <fullName evidence="2">Uncharacterized protein</fullName>
    </submittedName>
</protein>
<evidence type="ECO:0000313" key="2">
    <source>
        <dbReference type="EMBL" id="TCS62353.1"/>
    </source>
</evidence>
<sequence>MALVLIEMMSLTAAAFVLAVGAASNENDVCQARAGARETGRRTV</sequence>
<accession>A0A4R3JBC4</accession>
<dbReference type="AlphaFoldDB" id="A0A4R3JBC4"/>
<reference evidence="2 3" key="1">
    <citation type="submission" date="2019-03" db="EMBL/GenBank/DDBJ databases">
        <title>Genomic Encyclopedia of Type Strains, Phase IV (KMG-IV): sequencing the most valuable type-strain genomes for metagenomic binning, comparative biology and taxonomic classification.</title>
        <authorList>
            <person name="Goeker M."/>
        </authorList>
    </citation>
    <scope>NUCLEOTIDE SEQUENCE [LARGE SCALE GENOMIC DNA]</scope>
    <source>
        <strain evidence="2 3">DSM 104836</strain>
    </source>
</reference>
<evidence type="ECO:0000313" key="3">
    <source>
        <dbReference type="Proteomes" id="UP000295696"/>
    </source>
</evidence>
<dbReference type="Proteomes" id="UP000295696">
    <property type="component" value="Unassembled WGS sequence"/>
</dbReference>
<dbReference type="EMBL" id="SLZU01000009">
    <property type="protein sequence ID" value="TCS62353.1"/>
    <property type="molecule type" value="Genomic_DNA"/>
</dbReference>
<evidence type="ECO:0000256" key="1">
    <source>
        <dbReference type="SAM" id="SignalP"/>
    </source>
</evidence>
<keyword evidence="3" id="KW-1185">Reference proteome</keyword>
<comment type="caution">
    <text evidence="2">The sequence shown here is derived from an EMBL/GenBank/DDBJ whole genome shotgun (WGS) entry which is preliminary data.</text>
</comment>
<organism evidence="2 3">
    <name type="scientific">Primorskyibacter sedentarius</name>
    <dbReference type="NCBI Taxonomy" id="745311"/>
    <lineage>
        <taxon>Bacteria</taxon>
        <taxon>Pseudomonadati</taxon>
        <taxon>Pseudomonadota</taxon>
        <taxon>Alphaproteobacteria</taxon>
        <taxon>Rhodobacterales</taxon>
        <taxon>Roseobacteraceae</taxon>
        <taxon>Primorskyibacter</taxon>
    </lineage>
</organism>
<name>A0A4R3JBC4_9RHOB</name>
<proteinExistence type="predicted"/>
<feature type="chain" id="PRO_5020287486" evidence="1">
    <location>
        <begin position="20"/>
        <end position="44"/>
    </location>
</feature>
<feature type="signal peptide" evidence="1">
    <location>
        <begin position="1"/>
        <end position="19"/>
    </location>
</feature>
<keyword evidence="1" id="KW-0732">Signal</keyword>